<keyword evidence="2" id="KW-1185">Reference proteome</keyword>
<dbReference type="AlphaFoldDB" id="A0A9Q8T054"/>
<dbReference type="KEGG" id="clup:CLUP02_12260"/>
<evidence type="ECO:0000313" key="1">
    <source>
        <dbReference type="EMBL" id="UQC86758.1"/>
    </source>
</evidence>
<evidence type="ECO:0000313" key="2">
    <source>
        <dbReference type="Proteomes" id="UP000830671"/>
    </source>
</evidence>
<gene>
    <name evidence="1" type="ORF">CLUP02_12260</name>
</gene>
<dbReference type="Proteomes" id="UP000830671">
    <property type="component" value="Chromosome 6"/>
</dbReference>
<dbReference type="GeneID" id="73346234"/>
<accession>A0A9Q8T054</accession>
<protein>
    <submittedName>
        <fullName evidence="1">Uncharacterized protein</fullName>
    </submittedName>
</protein>
<proteinExistence type="predicted"/>
<reference evidence="1" key="1">
    <citation type="journal article" date="2021" name="Mol. Plant Microbe Interact.">
        <title>Complete Genome Sequence of the Plant-Pathogenic Fungus Colletotrichum lupini.</title>
        <authorList>
            <person name="Baroncelli R."/>
            <person name="Pensec F."/>
            <person name="Da Lio D."/>
            <person name="Boufleur T."/>
            <person name="Vicente I."/>
            <person name="Sarrocco S."/>
            <person name="Picot A."/>
            <person name="Baraldi E."/>
            <person name="Sukno S."/>
            <person name="Thon M."/>
            <person name="Le Floch G."/>
        </authorList>
    </citation>
    <scope>NUCLEOTIDE SEQUENCE</scope>
    <source>
        <strain evidence="1">IMI 504893</strain>
    </source>
</reference>
<organism evidence="1 2">
    <name type="scientific">Colletotrichum lupini</name>
    <dbReference type="NCBI Taxonomy" id="145971"/>
    <lineage>
        <taxon>Eukaryota</taxon>
        <taxon>Fungi</taxon>
        <taxon>Dikarya</taxon>
        <taxon>Ascomycota</taxon>
        <taxon>Pezizomycotina</taxon>
        <taxon>Sordariomycetes</taxon>
        <taxon>Hypocreomycetidae</taxon>
        <taxon>Glomerellales</taxon>
        <taxon>Glomerellaceae</taxon>
        <taxon>Colletotrichum</taxon>
        <taxon>Colletotrichum acutatum species complex</taxon>
    </lineage>
</organism>
<dbReference type="RefSeq" id="XP_049148369.1">
    <property type="nucleotide sequence ID" value="XM_049291224.1"/>
</dbReference>
<sequence>MWTPHQSARFHFCCPDCPAHRQHEVKAMRAASKGFDTARPRIGHIAGLRYETATSRDGRDFSLHVLAAMI</sequence>
<dbReference type="EMBL" id="CP019478">
    <property type="protein sequence ID" value="UQC86758.1"/>
    <property type="molecule type" value="Genomic_DNA"/>
</dbReference>
<name>A0A9Q8T054_9PEZI</name>